<organism evidence="1 2">
    <name type="scientific">Geobacter benzoatilyticus</name>
    <dbReference type="NCBI Taxonomy" id="2815309"/>
    <lineage>
        <taxon>Bacteria</taxon>
        <taxon>Pseudomonadati</taxon>
        <taxon>Thermodesulfobacteriota</taxon>
        <taxon>Desulfuromonadia</taxon>
        <taxon>Geobacterales</taxon>
        <taxon>Geobacteraceae</taxon>
        <taxon>Geobacter</taxon>
    </lineage>
</organism>
<sequence length="215" mass="25229">MDNANLLRRYTDLPILLHLLKTQNLTLLDPEKWDDKNDAFFLTTYKKKRNLASVLALCFAEAEETYHHWKVFAPGTSGVCIRIKKDEFLESIHSIRKLRHRIVDYRTLEEMETTAPKLEELPFIKRYGFRDEQEYRLIYECPTDKMKSFDIPFQASMIARVVLSPWMPKTIVASTKKIIQEVSGMPKLKVYQTTLNENERWKSVGENIAPQEPSC</sequence>
<dbReference type="RefSeq" id="WP_207162552.1">
    <property type="nucleotide sequence ID" value="NZ_CP071382.1"/>
</dbReference>
<keyword evidence="2" id="KW-1185">Reference proteome</keyword>
<protein>
    <recommendedName>
        <fullName evidence="3">DUF2971 domain-containing protein</fullName>
    </recommendedName>
</protein>
<gene>
    <name evidence="1" type="ORF">JZM60_11245</name>
</gene>
<accession>A0ABX7Q0X1</accession>
<evidence type="ECO:0000313" key="2">
    <source>
        <dbReference type="Proteomes" id="UP000663651"/>
    </source>
</evidence>
<dbReference type="EMBL" id="CP071382">
    <property type="protein sequence ID" value="QSV44738.1"/>
    <property type="molecule type" value="Genomic_DNA"/>
</dbReference>
<name>A0ABX7Q0X1_9BACT</name>
<evidence type="ECO:0008006" key="3">
    <source>
        <dbReference type="Google" id="ProtNLM"/>
    </source>
</evidence>
<reference evidence="1 2" key="1">
    <citation type="submission" date="2021-03" db="EMBL/GenBank/DDBJ databases">
        <title>Geobacter metallireducens gen. nov. sp. nov., a microorganism capable of coupling the complete oxidation of organic compounds to the reduction of iron and other metals.</title>
        <authorList>
            <person name="Li Y."/>
        </authorList>
    </citation>
    <scope>NUCLEOTIDE SEQUENCE [LARGE SCALE GENOMIC DNA]</scope>
    <source>
        <strain evidence="1 2">Jerry-YX</strain>
    </source>
</reference>
<evidence type="ECO:0000313" key="1">
    <source>
        <dbReference type="EMBL" id="QSV44738.1"/>
    </source>
</evidence>
<proteinExistence type="predicted"/>
<dbReference type="Proteomes" id="UP000663651">
    <property type="component" value="Chromosome"/>
</dbReference>